<proteinExistence type="predicted"/>
<feature type="compositionally biased region" description="Basic residues" evidence="1">
    <location>
        <begin position="28"/>
        <end position="47"/>
    </location>
</feature>
<accession>A0A225D147</accession>
<gene>
    <name evidence="2" type="ORF">FRUB_09472</name>
</gene>
<evidence type="ECO:0000313" key="3">
    <source>
        <dbReference type="Proteomes" id="UP000214646"/>
    </source>
</evidence>
<feature type="compositionally biased region" description="Basic and acidic residues" evidence="1">
    <location>
        <begin position="11"/>
        <end position="27"/>
    </location>
</feature>
<evidence type="ECO:0000256" key="1">
    <source>
        <dbReference type="SAM" id="MobiDB-lite"/>
    </source>
</evidence>
<organism evidence="2 3">
    <name type="scientific">Fimbriiglobus ruber</name>
    <dbReference type="NCBI Taxonomy" id="1908690"/>
    <lineage>
        <taxon>Bacteria</taxon>
        <taxon>Pseudomonadati</taxon>
        <taxon>Planctomycetota</taxon>
        <taxon>Planctomycetia</taxon>
        <taxon>Gemmatales</taxon>
        <taxon>Gemmataceae</taxon>
        <taxon>Fimbriiglobus</taxon>
    </lineage>
</organism>
<name>A0A225D147_9BACT</name>
<keyword evidence="3" id="KW-1185">Reference proteome</keyword>
<dbReference type="Proteomes" id="UP000214646">
    <property type="component" value="Unassembled WGS sequence"/>
</dbReference>
<feature type="region of interest" description="Disordered" evidence="1">
    <location>
        <begin position="1"/>
        <end position="61"/>
    </location>
</feature>
<protein>
    <submittedName>
        <fullName evidence="2">Uncharacterized protein</fullName>
    </submittedName>
</protein>
<dbReference type="EMBL" id="NIDE01000018">
    <property type="protein sequence ID" value="OWK35311.1"/>
    <property type="molecule type" value="Genomic_DNA"/>
</dbReference>
<dbReference type="AlphaFoldDB" id="A0A225D147"/>
<sequence>MVDVMGRPNRPVRDHRFGSRRGPEIARQRKRRRNPKPPRRDQKRRPRVLSGPNKRGGRCLVTGRNSAVGAWFYSLEARE</sequence>
<evidence type="ECO:0000313" key="2">
    <source>
        <dbReference type="EMBL" id="OWK35311.1"/>
    </source>
</evidence>
<comment type="caution">
    <text evidence="2">The sequence shown here is derived from an EMBL/GenBank/DDBJ whole genome shotgun (WGS) entry which is preliminary data.</text>
</comment>
<reference evidence="3" key="1">
    <citation type="submission" date="2017-06" db="EMBL/GenBank/DDBJ databases">
        <title>Genome analysis of Fimbriiglobus ruber SP5, the first member of the order Planctomycetales with confirmed chitinolytic capability.</title>
        <authorList>
            <person name="Ravin N.V."/>
            <person name="Rakitin A.L."/>
            <person name="Ivanova A.A."/>
            <person name="Beletsky A.V."/>
            <person name="Kulichevskaya I.S."/>
            <person name="Mardanov A.V."/>
            <person name="Dedysh S.N."/>
        </authorList>
    </citation>
    <scope>NUCLEOTIDE SEQUENCE [LARGE SCALE GENOMIC DNA]</scope>
    <source>
        <strain evidence="3">SP5</strain>
    </source>
</reference>